<proteinExistence type="predicted"/>
<dbReference type="EMBL" id="MTKT01005880">
    <property type="protein sequence ID" value="OWM63732.1"/>
    <property type="molecule type" value="Genomic_DNA"/>
</dbReference>
<evidence type="ECO:0000313" key="3">
    <source>
        <dbReference type="Proteomes" id="UP000197138"/>
    </source>
</evidence>
<evidence type="ECO:0000256" key="1">
    <source>
        <dbReference type="SAM" id="MobiDB-lite"/>
    </source>
</evidence>
<protein>
    <submittedName>
        <fullName evidence="2">Uncharacterized protein</fullName>
    </submittedName>
</protein>
<name>A0A218VV06_PUNGR</name>
<dbReference type="AlphaFoldDB" id="A0A218VV06"/>
<feature type="compositionally biased region" description="Polar residues" evidence="1">
    <location>
        <begin position="1"/>
        <end position="10"/>
    </location>
</feature>
<sequence>MDTKSWTRSPKSGKDGHEVLDAKSEKRKDGHEVPDAKSEKRQRWTRSPGREVRKAVKMDAKSVDTKSEKH</sequence>
<dbReference type="Proteomes" id="UP000197138">
    <property type="component" value="Unassembled WGS sequence"/>
</dbReference>
<reference evidence="3" key="1">
    <citation type="journal article" date="2017" name="Plant J.">
        <title>The pomegranate (Punica granatum L.) genome and the genomics of punicalagin biosynthesis.</title>
        <authorList>
            <person name="Qin G."/>
            <person name="Xu C."/>
            <person name="Ming R."/>
            <person name="Tang H."/>
            <person name="Guyot R."/>
            <person name="Kramer E.M."/>
            <person name="Hu Y."/>
            <person name="Yi X."/>
            <person name="Qi Y."/>
            <person name="Xu X."/>
            <person name="Gao Z."/>
            <person name="Pan H."/>
            <person name="Jian J."/>
            <person name="Tian Y."/>
            <person name="Yue Z."/>
            <person name="Xu Y."/>
        </authorList>
    </citation>
    <scope>NUCLEOTIDE SEQUENCE [LARGE SCALE GENOMIC DNA]</scope>
    <source>
        <strain evidence="3">cv. Dabenzi</strain>
    </source>
</reference>
<evidence type="ECO:0000313" key="2">
    <source>
        <dbReference type="EMBL" id="OWM63732.1"/>
    </source>
</evidence>
<organism evidence="2 3">
    <name type="scientific">Punica granatum</name>
    <name type="common">Pomegranate</name>
    <dbReference type="NCBI Taxonomy" id="22663"/>
    <lineage>
        <taxon>Eukaryota</taxon>
        <taxon>Viridiplantae</taxon>
        <taxon>Streptophyta</taxon>
        <taxon>Embryophyta</taxon>
        <taxon>Tracheophyta</taxon>
        <taxon>Spermatophyta</taxon>
        <taxon>Magnoliopsida</taxon>
        <taxon>eudicotyledons</taxon>
        <taxon>Gunneridae</taxon>
        <taxon>Pentapetalae</taxon>
        <taxon>rosids</taxon>
        <taxon>malvids</taxon>
        <taxon>Myrtales</taxon>
        <taxon>Lythraceae</taxon>
        <taxon>Punica</taxon>
    </lineage>
</organism>
<accession>A0A218VV06</accession>
<feature type="region of interest" description="Disordered" evidence="1">
    <location>
        <begin position="1"/>
        <end position="70"/>
    </location>
</feature>
<comment type="caution">
    <text evidence="2">The sequence shown here is derived from an EMBL/GenBank/DDBJ whole genome shotgun (WGS) entry which is preliminary data.</text>
</comment>
<feature type="compositionally biased region" description="Basic and acidic residues" evidence="1">
    <location>
        <begin position="12"/>
        <end position="70"/>
    </location>
</feature>
<gene>
    <name evidence="2" type="ORF">CDL15_Pgr005994</name>
</gene>